<gene>
    <name evidence="7" type="ORF">GSOID_T00030588001</name>
</gene>
<feature type="transmembrane region" description="Helical" evidence="5">
    <location>
        <begin position="12"/>
        <end position="31"/>
    </location>
</feature>
<evidence type="ECO:0000256" key="4">
    <source>
        <dbReference type="ARBA" id="ARBA00023136"/>
    </source>
</evidence>
<evidence type="ECO:0000259" key="6">
    <source>
        <dbReference type="Pfam" id="PF00916"/>
    </source>
</evidence>
<dbReference type="Pfam" id="PF00916">
    <property type="entry name" value="Sulfate_transp"/>
    <property type="match status" value="1"/>
</dbReference>
<dbReference type="AlphaFoldDB" id="E4Y9D5"/>
<comment type="subcellular location">
    <subcellularLocation>
        <location evidence="1">Membrane</location>
        <topology evidence="1">Multi-pass membrane protein</topology>
    </subcellularLocation>
</comment>
<evidence type="ECO:0000256" key="1">
    <source>
        <dbReference type="ARBA" id="ARBA00004141"/>
    </source>
</evidence>
<dbReference type="GO" id="GO:0016020">
    <property type="term" value="C:membrane"/>
    <property type="evidence" value="ECO:0007669"/>
    <property type="project" value="UniProtKB-SubCell"/>
</dbReference>
<keyword evidence="2 5" id="KW-0812">Transmembrane</keyword>
<feature type="transmembrane region" description="Helical" evidence="5">
    <location>
        <begin position="43"/>
        <end position="62"/>
    </location>
</feature>
<dbReference type="Proteomes" id="UP000011014">
    <property type="component" value="Unassembled WGS sequence"/>
</dbReference>
<feature type="domain" description="SLC26A/SulP transporter" evidence="6">
    <location>
        <begin position="8"/>
        <end position="70"/>
    </location>
</feature>
<proteinExistence type="predicted"/>
<keyword evidence="3 5" id="KW-1133">Transmembrane helix</keyword>
<dbReference type="InterPro" id="IPR011547">
    <property type="entry name" value="SLC26A/SulP_dom"/>
</dbReference>
<name>E4Y9D5_OIKDI</name>
<accession>E4Y9D5</accession>
<sequence>SVTCKDIFSDFLVGITYGMLAFPSALSVALISGSSPYAGMNTVMYAQTIYTIFAANTQVAFGNSNVMAVMKRI</sequence>
<evidence type="ECO:0000313" key="7">
    <source>
        <dbReference type="EMBL" id="CBY32172.1"/>
    </source>
</evidence>
<feature type="non-terminal residue" evidence="7">
    <location>
        <position position="1"/>
    </location>
</feature>
<organism evidence="7">
    <name type="scientific">Oikopleura dioica</name>
    <name type="common">Tunicate</name>
    <dbReference type="NCBI Taxonomy" id="34765"/>
    <lineage>
        <taxon>Eukaryota</taxon>
        <taxon>Metazoa</taxon>
        <taxon>Chordata</taxon>
        <taxon>Tunicata</taxon>
        <taxon>Appendicularia</taxon>
        <taxon>Copelata</taxon>
        <taxon>Oikopleuridae</taxon>
        <taxon>Oikopleura</taxon>
    </lineage>
</organism>
<evidence type="ECO:0000256" key="2">
    <source>
        <dbReference type="ARBA" id="ARBA00022692"/>
    </source>
</evidence>
<keyword evidence="4 5" id="KW-0472">Membrane</keyword>
<dbReference type="EMBL" id="FN654336">
    <property type="protein sequence ID" value="CBY32172.1"/>
    <property type="molecule type" value="Genomic_DNA"/>
</dbReference>
<reference evidence="7" key="1">
    <citation type="journal article" date="2010" name="Science">
        <title>Plasticity of animal genome architecture unmasked by rapid evolution of a pelagic tunicate.</title>
        <authorList>
            <person name="Denoeud F."/>
            <person name="Henriet S."/>
            <person name="Mungpakdee S."/>
            <person name="Aury J.M."/>
            <person name="Da Silva C."/>
            <person name="Brinkmann H."/>
            <person name="Mikhaleva J."/>
            <person name="Olsen L.C."/>
            <person name="Jubin C."/>
            <person name="Canestro C."/>
            <person name="Bouquet J.M."/>
            <person name="Danks G."/>
            <person name="Poulain J."/>
            <person name="Campsteijn C."/>
            <person name="Adamski M."/>
            <person name="Cross I."/>
            <person name="Yadetie F."/>
            <person name="Muffato M."/>
            <person name="Louis A."/>
            <person name="Butcher S."/>
            <person name="Tsagkogeorga G."/>
            <person name="Konrad A."/>
            <person name="Singh S."/>
            <person name="Jensen M.F."/>
            <person name="Cong E.H."/>
            <person name="Eikeseth-Otteraa H."/>
            <person name="Noel B."/>
            <person name="Anthouard V."/>
            <person name="Porcel B.M."/>
            <person name="Kachouri-Lafond R."/>
            <person name="Nishino A."/>
            <person name="Ugolini M."/>
            <person name="Chourrout P."/>
            <person name="Nishida H."/>
            <person name="Aasland R."/>
            <person name="Huzurbazar S."/>
            <person name="Westhof E."/>
            <person name="Delsuc F."/>
            <person name="Lehrach H."/>
            <person name="Reinhardt R."/>
            <person name="Weissenbach J."/>
            <person name="Roy S.W."/>
            <person name="Artiguenave F."/>
            <person name="Postlethwait J.H."/>
            <person name="Manak J.R."/>
            <person name="Thompson E.M."/>
            <person name="Jaillon O."/>
            <person name="Du Pasquier L."/>
            <person name="Boudinot P."/>
            <person name="Liberles D.A."/>
            <person name="Volff J.N."/>
            <person name="Philippe H."/>
            <person name="Lenhard B."/>
            <person name="Roest Crollius H."/>
            <person name="Wincker P."/>
            <person name="Chourrout D."/>
        </authorList>
    </citation>
    <scope>NUCLEOTIDE SEQUENCE [LARGE SCALE GENOMIC DNA]</scope>
</reference>
<protein>
    <recommendedName>
        <fullName evidence="6">SLC26A/SulP transporter domain-containing protein</fullName>
    </recommendedName>
</protein>
<evidence type="ECO:0000256" key="5">
    <source>
        <dbReference type="SAM" id="Phobius"/>
    </source>
</evidence>
<evidence type="ECO:0000256" key="3">
    <source>
        <dbReference type="ARBA" id="ARBA00022989"/>
    </source>
</evidence>